<keyword evidence="1" id="KW-0472">Membrane</keyword>
<dbReference type="Proteomes" id="UP000034665">
    <property type="component" value="Unassembled WGS sequence"/>
</dbReference>
<dbReference type="AlphaFoldDB" id="A0A0G0RH36"/>
<dbReference type="Pfam" id="PF08378">
    <property type="entry name" value="NERD"/>
    <property type="match status" value="1"/>
</dbReference>
<dbReference type="EMBL" id="LBWR01000001">
    <property type="protein sequence ID" value="KKR12987.1"/>
    <property type="molecule type" value="Genomic_DNA"/>
</dbReference>
<dbReference type="PROSITE" id="PS50965">
    <property type="entry name" value="NERD"/>
    <property type="match status" value="1"/>
</dbReference>
<evidence type="ECO:0000256" key="1">
    <source>
        <dbReference type="SAM" id="Phobius"/>
    </source>
</evidence>
<feature type="transmembrane region" description="Helical" evidence="1">
    <location>
        <begin position="12"/>
        <end position="32"/>
    </location>
</feature>
<proteinExistence type="predicted"/>
<gene>
    <name evidence="3" type="ORF">UT41_C0001G0531</name>
</gene>
<dbReference type="InterPro" id="IPR011528">
    <property type="entry name" value="NERD"/>
</dbReference>
<comment type="caution">
    <text evidence="3">The sequence shown here is derived from an EMBL/GenBank/DDBJ whole genome shotgun (WGS) entry which is preliminary data.</text>
</comment>
<keyword evidence="1" id="KW-0812">Transmembrane</keyword>
<accession>A0A0G0RH36</accession>
<protein>
    <recommendedName>
        <fullName evidence="2">NERD domain-containing protein</fullName>
    </recommendedName>
</protein>
<reference evidence="3 4" key="1">
    <citation type="journal article" date="2015" name="Nature">
        <title>rRNA introns, odd ribosomes, and small enigmatic genomes across a large radiation of phyla.</title>
        <authorList>
            <person name="Brown C.T."/>
            <person name="Hug L.A."/>
            <person name="Thomas B.C."/>
            <person name="Sharon I."/>
            <person name="Castelle C.J."/>
            <person name="Singh A."/>
            <person name="Wilkins M.J."/>
            <person name="Williams K.H."/>
            <person name="Banfield J.F."/>
        </authorList>
    </citation>
    <scope>NUCLEOTIDE SEQUENCE [LARGE SCALE GENOMIC DNA]</scope>
</reference>
<keyword evidence="1" id="KW-1133">Transmembrane helix</keyword>
<evidence type="ECO:0000259" key="2">
    <source>
        <dbReference type="PROSITE" id="PS50965"/>
    </source>
</evidence>
<feature type="transmembrane region" description="Helical" evidence="1">
    <location>
        <begin position="38"/>
        <end position="56"/>
    </location>
</feature>
<organism evidence="3 4">
    <name type="scientific">Candidatus Wolfebacteria bacterium GW2011_GWC2_39_22</name>
    <dbReference type="NCBI Taxonomy" id="1619013"/>
    <lineage>
        <taxon>Bacteria</taxon>
        <taxon>Candidatus Wolfeibacteriota</taxon>
    </lineage>
</organism>
<name>A0A0G0RH36_9BACT</name>
<evidence type="ECO:0000313" key="3">
    <source>
        <dbReference type="EMBL" id="KKR12987.1"/>
    </source>
</evidence>
<evidence type="ECO:0000313" key="4">
    <source>
        <dbReference type="Proteomes" id="UP000034665"/>
    </source>
</evidence>
<feature type="domain" description="NERD" evidence="2">
    <location>
        <begin position="67"/>
        <end position="178"/>
    </location>
</feature>
<dbReference type="STRING" id="1619013.UT41_C0001G0531"/>
<sequence>MAHNEKQIGKNIGKAAFIVVLIGASIVEPLYVLLGGSGAALAVHVIIIGILLKLLLNVVRDIRVRMQGAGGEMVVRTVLRGLDHRFRVLGSVVIGNKGDMDFVVVGPTGTWVIEVKSHRGRIKIEGGRLLRDGKPFDKNFIRQVWGATYALKDALKRRIPKTLHIQPVVVFSSPHAKTGIELNKAEDAYVVGVDQLVRLIERQEVQQLTTDEVERITDAIRTAVREN</sequence>